<keyword evidence="7" id="KW-1185">Reference proteome</keyword>
<dbReference type="SMART" id="SM00332">
    <property type="entry name" value="PP2Cc"/>
    <property type="match status" value="1"/>
</dbReference>
<dbReference type="PROSITE" id="PS51746">
    <property type="entry name" value="PPM_2"/>
    <property type="match status" value="1"/>
</dbReference>
<evidence type="ECO:0000256" key="3">
    <source>
        <dbReference type="ARBA" id="ARBA00022912"/>
    </source>
</evidence>
<organism evidence="6 7">
    <name type="scientific">Syncephalis pseudoplumigaleata</name>
    <dbReference type="NCBI Taxonomy" id="1712513"/>
    <lineage>
        <taxon>Eukaryota</taxon>
        <taxon>Fungi</taxon>
        <taxon>Fungi incertae sedis</taxon>
        <taxon>Zoopagomycota</taxon>
        <taxon>Zoopagomycotina</taxon>
        <taxon>Zoopagomycetes</taxon>
        <taxon>Zoopagales</taxon>
        <taxon>Piptocephalidaceae</taxon>
        <taxon>Syncephalis</taxon>
    </lineage>
</organism>
<dbReference type="SUPFAM" id="SSF81606">
    <property type="entry name" value="PP2C-like"/>
    <property type="match status" value="1"/>
</dbReference>
<sequence length="270" mass="29590">ETQQDETLIAENLFGQDDCALYAVFDGHGSEGHKAAAYVKRIFIEVLENYRQLLIVEPAAAIKRTFREINDLLVENEDVDTYMSGTTASVVIRRGNQLILAHLGDSRVGREEKEANDDAMRDVYSDHNCTDPQELDRVLRSGARVQQLQDDGAGDGPLRIFKGSLPYPGIVVSRSLGDDVAQRLGVLCEPEVQIRELTPDDCYLILATDGVWDGMSSEAAVALVDREARADSGVDAATASARLNAAALKALDAHQIDDNVSNVCVFIRYH</sequence>
<evidence type="ECO:0000313" key="6">
    <source>
        <dbReference type="EMBL" id="RKP23417.1"/>
    </source>
</evidence>
<dbReference type="InterPro" id="IPR001932">
    <property type="entry name" value="PPM-type_phosphatase-like_dom"/>
</dbReference>
<dbReference type="Gene3D" id="3.60.40.10">
    <property type="entry name" value="PPM-type phosphatase domain"/>
    <property type="match status" value="1"/>
</dbReference>
<comment type="similarity">
    <text evidence="4">Belongs to the PP2C family.</text>
</comment>
<dbReference type="Pfam" id="PF00481">
    <property type="entry name" value="PP2C"/>
    <property type="match status" value="1"/>
</dbReference>
<dbReference type="PROSITE" id="PS01032">
    <property type="entry name" value="PPM_1"/>
    <property type="match status" value="1"/>
</dbReference>
<name>A0A4P9YU11_9FUNG</name>
<evidence type="ECO:0000256" key="4">
    <source>
        <dbReference type="RuleBase" id="RU003465"/>
    </source>
</evidence>
<dbReference type="GO" id="GO:0046872">
    <property type="term" value="F:metal ion binding"/>
    <property type="evidence" value="ECO:0007669"/>
    <property type="project" value="UniProtKB-KW"/>
</dbReference>
<feature type="domain" description="PPM-type phosphatase" evidence="5">
    <location>
        <begin position="1"/>
        <end position="267"/>
    </location>
</feature>
<evidence type="ECO:0000259" key="5">
    <source>
        <dbReference type="PROSITE" id="PS51746"/>
    </source>
</evidence>
<dbReference type="CDD" id="cd00143">
    <property type="entry name" value="PP2Cc"/>
    <property type="match status" value="1"/>
</dbReference>
<keyword evidence="2 4" id="KW-0378">Hydrolase</keyword>
<dbReference type="InterPro" id="IPR000222">
    <property type="entry name" value="PP2C_BS"/>
</dbReference>
<reference evidence="7" key="1">
    <citation type="journal article" date="2018" name="Nat. Microbiol.">
        <title>Leveraging single-cell genomics to expand the fungal tree of life.</title>
        <authorList>
            <person name="Ahrendt S.R."/>
            <person name="Quandt C.A."/>
            <person name="Ciobanu D."/>
            <person name="Clum A."/>
            <person name="Salamov A."/>
            <person name="Andreopoulos B."/>
            <person name="Cheng J.F."/>
            <person name="Woyke T."/>
            <person name="Pelin A."/>
            <person name="Henrissat B."/>
            <person name="Reynolds N.K."/>
            <person name="Benny G.L."/>
            <person name="Smith M.E."/>
            <person name="James T.Y."/>
            <person name="Grigoriev I.V."/>
        </authorList>
    </citation>
    <scope>NUCLEOTIDE SEQUENCE [LARGE SCALE GENOMIC DNA]</scope>
    <source>
        <strain evidence="7">Benny S71-1</strain>
    </source>
</reference>
<keyword evidence="1" id="KW-0479">Metal-binding</keyword>
<proteinExistence type="inferred from homology"/>
<feature type="non-terminal residue" evidence="6">
    <location>
        <position position="1"/>
    </location>
</feature>
<dbReference type="AlphaFoldDB" id="A0A4P9YU11"/>
<protein>
    <submittedName>
        <fullName evidence="6">Phosphatase 2C-like domain-containing protein</fullName>
    </submittedName>
</protein>
<dbReference type="OrthoDB" id="10264738at2759"/>
<evidence type="ECO:0000256" key="1">
    <source>
        <dbReference type="ARBA" id="ARBA00022723"/>
    </source>
</evidence>
<evidence type="ECO:0000256" key="2">
    <source>
        <dbReference type="ARBA" id="ARBA00022801"/>
    </source>
</evidence>
<evidence type="ECO:0000313" key="7">
    <source>
        <dbReference type="Proteomes" id="UP000278143"/>
    </source>
</evidence>
<dbReference type="InterPro" id="IPR015655">
    <property type="entry name" value="PP2C"/>
</dbReference>
<dbReference type="GO" id="GO:0004722">
    <property type="term" value="F:protein serine/threonine phosphatase activity"/>
    <property type="evidence" value="ECO:0007669"/>
    <property type="project" value="InterPro"/>
</dbReference>
<keyword evidence="3 4" id="KW-0904">Protein phosphatase</keyword>
<dbReference type="InterPro" id="IPR036457">
    <property type="entry name" value="PPM-type-like_dom_sf"/>
</dbReference>
<accession>A0A4P9YU11</accession>
<dbReference type="PANTHER" id="PTHR47992">
    <property type="entry name" value="PROTEIN PHOSPHATASE"/>
    <property type="match status" value="1"/>
</dbReference>
<dbReference type="Proteomes" id="UP000278143">
    <property type="component" value="Unassembled WGS sequence"/>
</dbReference>
<dbReference type="EMBL" id="KZ990988">
    <property type="protein sequence ID" value="RKP23417.1"/>
    <property type="molecule type" value="Genomic_DNA"/>
</dbReference>
<gene>
    <name evidence="6" type="ORF">SYNPS1DRAFT_18641</name>
</gene>